<dbReference type="Pfam" id="PF17921">
    <property type="entry name" value="Integrase_H2C2"/>
    <property type="match status" value="1"/>
</dbReference>
<feature type="compositionally biased region" description="Polar residues" evidence="2">
    <location>
        <begin position="382"/>
        <end position="391"/>
    </location>
</feature>
<organism evidence="4 5">
    <name type="scientific">Trichuris muris</name>
    <name type="common">Mouse whipworm</name>
    <dbReference type="NCBI Taxonomy" id="70415"/>
    <lineage>
        <taxon>Eukaryota</taxon>
        <taxon>Metazoa</taxon>
        <taxon>Ecdysozoa</taxon>
        <taxon>Nematoda</taxon>
        <taxon>Enoplea</taxon>
        <taxon>Dorylaimia</taxon>
        <taxon>Trichinellida</taxon>
        <taxon>Trichuridae</taxon>
        <taxon>Trichuris</taxon>
    </lineage>
</organism>
<dbReference type="Gene3D" id="3.30.420.10">
    <property type="entry name" value="Ribonuclease H-like superfamily/Ribonuclease H"/>
    <property type="match status" value="1"/>
</dbReference>
<feature type="compositionally biased region" description="Basic and acidic residues" evidence="2">
    <location>
        <begin position="405"/>
        <end position="417"/>
    </location>
</feature>
<dbReference type="Pfam" id="PF00665">
    <property type="entry name" value="rve"/>
    <property type="match status" value="1"/>
</dbReference>
<dbReference type="EC" id="2.7.7.49" evidence="1"/>
<dbReference type="FunFam" id="1.10.340.70:FF:000003">
    <property type="entry name" value="Protein CBG25708"/>
    <property type="match status" value="1"/>
</dbReference>
<feature type="compositionally biased region" description="Basic residues" evidence="2">
    <location>
        <begin position="331"/>
        <end position="342"/>
    </location>
</feature>
<proteinExistence type="predicted"/>
<evidence type="ECO:0000256" key="1">
    <source>
        <dbReference type="ARBA" id="ARBA00012493"/>
    </source>
</evidence>
<evidence type="ECO:0000259" key="3">
    <source>
        <dbReference type="PROSITE" id="PS50994"/>
    </source>
</evidence>
<sequence length="417" mass="48732">MERGWPEKIRLPAELKPYFEKRAELSFEDGILLRQGRIVPPTKLRNRILAMVHEGHPGIVAMKSMARFQVWWPGIDKEIETFVNQCEPCQWNRQKPPEVPLLPWNVATEPWTRIHVDIAGMFKDRYWLVVVDAHSKWLEVIPMENTTTASVIRRLRRLFAIFGLPRSIVSDNGPQLVSEEFETFCDDNNVTHINTTPYHPRSNGLAERAVRLFKDRFRASSDSTTDVELRLQRFLFSYRNSIHATSGRTPAELQLGRRLRTKLDLLKPALDVHIDKKLFKQVEYHDRTARSRSFAVGDRVYVYEPNEAKHEKGVIIERVAENSYLVSYKGKRGRKHADHLRHRFESSDVKHAGRTESERTTGGEEQGPREERRYKWHFEATHTGSSSLSSTDEPRSLRKRRKPTRSYDEYLKGPRQI</sequence>
<dbReference type="STRING" id="70415.A0A5S6QAI7"/>
<evidence type="ECO:0000313" key="4">
    <source>
        <dbReference type="Proteomes" id="UP000046395"/>
    </source>
</evidence>
<dbReference type="Proteomes" id="UP000046395">
    <property type="component" value="Unassembled WGS sequence"/>
</dbReference>
<dbReference type="InterPro" id="IPR041588">
    <property type="entry name" value="Integrase_H2C2"/>
</dbReference>
<feature type="domain" description="Integrase catalytic" evidence="3">
    <location>
        <begin position="106"/>
        <end position="258"/>
    </location>
</feature>
<dbReference type="PANTHER" id="PTHR37984:SF5">
    <property type="entry name" value="PROTEIN NYNRIN-LIKE"/>
    <property type="match status" value="1"/>
</dbReference>
<dbReference type="InterPro" id="IPR036397">
    <property type="entry name" value="RNaseH_sf"/>
</dbReference>
<protein>
    <recommendedName>
        <fullName evidence="1">RNA-directed DNA polymerase</fullName>
        <ecNumber evidence="1">2.7.7.49</ecNumber>
    </recommendedName>
</protein>
<evidence type="ECO:0000313" key="5">
    <source>
        <dbReference type="WBParaSite" id="TMUE_1000003982.1"/>
    </source>
</evidence>
<accession>A0A5S6QAI7</accession>
<reference evidence="5" key="1">
    <citation type="submission" date="2019-12" db="UniProtKB">
        <authorList>
            <consortium name="WormBaseParasite"/>
        </authorList>
    </citation>
    <scope>IDENTIFICATION</scope>
</reference>
<dbReference type="InterPro" id="IPR050951">
    <property type="entry name" value="Retrovirus_Pol_polyprotein"/>
</dbReference>
<dbReference type="WBParaSite" id="TMUE_1000003982.1">
    <property type="protein sequence ID" value="TMUE_1000003982.1"/>
    <property type="gene ID" value="WBGene00298827"/>
</dbReference>
<feature type="compositionally biased region" description="Basic and acidic residues" evidence="2">
    <location>
        <begin position="343"/>
        <end position="380"/>
    </location>
</feature>
<keyword evidence="4" id="KW-1185">Reference proteome</keyword>
<dbReference type="SUPFAM" id="SSF53098">
    <property type="entry name" value="Ribonuclease H-like"/>
    <property type="match status" value="1"/>
</dbReference>
<evidence type="ECO:0000256" key="2">
    <source>
        <dbReference type="SAM" id="MobiDB-lite"/>
    </source>
</evidence>
<dbReference type="InterPro" id="IPR012337">
    <property type="entry name" value="RNaseH-like_sf"/>
</dbReference>
<dbReference type="FunFam" id="3.30.420.10:FF:000063">
    <property type="entry name" value="Retrovirus-related Pol polyprotein from transposon 297-like Protein"/>
    <property type="match status" value="1"/>
</dbReference>
<dbReference type="PROSITE" id="PS50994">
    <property type="entry name" value="INTEGRASE"/>
    <property type="match status" value="1"/>
</dbReference>
<dbReference type="PANTHER" id="PTHR37984">
    <property type="entry name" value="PROTEIN CBG26694"/>
    <property type="match status" value="1"/>
</dbReference>
<dbReference type="GO" id="GO:0015074">
    <property type="term" value="P:DNA integration"/>
    <property type="evidence" value="ECO:0007669"/>
    <property type="project" value="InterPro"/>
</dbReference>
<dbReference type="InterPro" id="IPR001584">
    <property type="entry name" value="Integrase_cat-core"/>
</dbReference>
<name>A0A5S6QAI7_TRIMR</name>
<dbReference type="GO" id="GO:0003676">
    <property type="term" value="F:nucleic acid binding"/>
    <property type="evidence" value="ECO:0007669"/>
    <property type="project" value="InterPro"/>
</dbReference>
<feature type="region of interest" description="Disordered" evidence="2">
    <location>
        <begin position="331"/>
        <end position="417"/>
    </location>
</feature>
<dbReference type="Gene3D" id="1.10.340.70">
    <property type="match status" value="1"/>
</dbReference>
<dbReference type="GO" id="GO:0003964">
    <property type="term" value="F:RNA-directed DNA polymerase activity"/>
    <property type="evidence" value="ECO:0007669"/>
    <property type="project" value="UniProtKB-EC"/>
</dbReference>
<dbReference type="AlphaFoldDB" id="A0A5S6QAI7"/>